<accession>A0AA35RHC0</accession>
<protein>
    <recommendedName>
        <fullName evidence="3">DUF4416 domain-containing protein</fullName>
    </recommendedName>
</protein>
<evidence type="ECO:0008006" key="3">
    <source>
        <dbReference type="Google" id="ProtNLM"/>
    </source>
</evidence>
<keyword evidence="2" id="KW-1185">Reference proteome</keyword>
<dbReference type="InterPro" id="IPR025529">
    <property type="entry name" value="DUF4416"/>
</dbReference>
<comment type="caution">
    <text evidence="1">The sequence shown here is derived from an EMBL/GenBank/DDBJ whole genome shotgun (WGS) entry which is preliminary data.</text>
</comment>
<organism evidence="1 2">
    <name type="scientific">Geodia barretti</name>
    <name type="common">Barrett's horny sponge</name>
    <dbReference type="NCBI Taxonomy" id="519541"/>
    <lineage>
        <taxon>Eukaryota</taxon>
        <taxon>Metazoa</taxon>
        <taxon>Porifera</taxon>
        <taxon>Demospongiae</taxon>
        <taxon>Heteroscleromorpha</taxon>
        <taxon>Tetractinellida</taxon>
        <taxon>Astrophorina</taxon>
        <taxon>Geodiidae</taxon>
        <taxon>Geodia</taxon>
    </lineage>
</organism>
<name>A0AA35RHC0_GEOBA</name>
<dbReference type="Proteomes" id="UP001174909">
    <property type="component" value="Unassembled WGS sequence"/>
</dbReference>
<evidence type="ECO:0000313" key="2">
    <source>
        <dbReference type="Proteomes" id="UP001174909"/>
    </source>
</evidence>
<proteinExistence type="predicted"/>
<reference evidence="1" key="1">
    <citation type="submission" date="2023-03" db="EMBL/GenBank/DDBJ databases">
        <authorList>
            <person name="Steffen K."/>
            <person name="Cardenas P."/>
        </authorList>
    </citation>
    <scope>NUCLEOTIDE SEQUENCE</scope>
</reference>
<evidence type="ECO:0000313" key="1">
    <source>
        <dbReference type="EMBL" id="CAI8010696.1"/>
    </source>
</evidence>
<gene>
    <name evidence="1" type="ORF">GBAR_LOCUS7018</name>
</gene>
<dbReference type="Pfam" id="PF14385">
    <property type="entry name" value="DUF4416"/>
    <property type="match status" value="1"/>
</dbReference>
<sequence length="186" mass="21248">MEDNLGAITTPLPVKAIIGVLTVEPSLLPTVYAALTHRLGPIDYTSELMPFTSTTHYETEMGPDVQRQFISFERLIDAGTLAEMKLFTSNVEQVFAIKKSEGDARRVNLDAGYISLAKLVLATTKNHAHRIYLSDGIYAEITLRFYRKTFQPLEWSYPDYRLPTYIAIFNHIRVIYRNQLEDEEIS</sequence>
<dbReference type="AlphaFoldDB" id="A0AA35RHC0"/>
<dbReference type="EMBL" id="CASHTH010001059">
    <property type="protein sequence ID" value="CAI8010696.1"/>
    <property type="molecule type" value="Genomic_DNA"/>
</dbReference>